<dbReference type="AlphaFoldDB" id="A0AAN7ZYK7"/>
<comment type="caution">
    <text evidence="1">The sequence shown here is derived from an EMBL/GenBank/DDBJ whole genome shotgun (WGS) entry which is preliminary data.</text>
</comment>
<dbReference type="EMBL" id="JAWIZZ010000036">
    <property type="protein sequence ID" value="KAK5781321.1"/>
    <property type="molecule type" value="Genomic_DNA"/>
</dbReference>
<name>A0AAN7ZYK7_9SACH</name>
<dbReference type="Pfam" id="PF11093">
    <property type="entry name" value="Mitochondr_Som1"/>
    <property type="match status" value="1"/>
</dbReference>
<reference evidence="2" key="1">
    <citation type="submission" date="2023-07" db="EMBL/GenBank/DDBJ databases">
        <title>A draft genome of Kazachstania heterogenica Y-27499.</title>
        <authorList>
            <person name="Donic C."/>
            <person name="Kralova J.S."/>
            <person name="Fidel L."/>
            <person name="Ben-Dor S."/>
            <person name="Jung S."/>
        </authorList>
    </citation>
    <scope>NUCLEOTIDE SEQUENCE [LARGE SCALE GENOMIC DNA]</scope>
    <source>
        <strain evidence="2">Y27499</strain>
    </source>
</reference>
<proteinExistence type="predicted"/>
<dbReference type="Proteomes" id="UP001306508">
    <property type="component" value="Unassembled WGS sequence"/>
</dbReference>
<accession>A0AAN7ZYK7</accession>
<protein>
    <submittedName>
        <fullName evidence="1">Uncharacterized protein</fullName>
    </submittedName>
</protein>
<organism evidence="1 2">
    <name type="scientific">Arxiozyma heterogenica</name>
    <dbReference type="NCBI Taxonomy" id="278026"/>
    <lineage>
        <taxon>Eukaryota</taxon>
        <taxon>Fungi</taxon>
        <taxon>Dikarya</taxon>
        <taxon>Ascomycota</taxon>
        <taxon>Saccharomycotina</taxon>
        <taxon>Saccharomycetes</taxon>
        <taxon>Saccharomycetales</taxon>
        <taxon>Saccharomycetaceae</taxon>
        <taxon>Arxiozyma</taxon>
    </lineage>
</organism>
<evidence type="ECO:0000313" key="2">
    <source>
        <dbReference type="Proteomes" id="UP001306508"/>
    </source>
</evidence>
<gene>
    <name evidence="1" type="ORF">RI543_001162</name>
</gene>
<dbReference type="GO" id="GO:0042720">
    <property type="term" value="C:mitochondrial inner membrane peptidase complex"/>
    <property type="evidence" value="ECO:0007669"/>
    <property type="project" value="InterPro"/>
</dbReference>
<sequence length="81" mass="9866">MAPQVLIETPTNVKESFLHHSKHKTLNKRQLTQYNCFFEVDGRKIKCHPFTRYFWECVHYDSKSNKETTHHWEMDENNINK</sequence>
<dbReference type="InterPro" id="IPR024645">
    <property type="entry name" value="Mitochondr_Som1"/>
</dbReference>
<evidence type="ECO:0000313" key="1">
    <source>
        <dbReference type="EMBL" id="KAK5781321.1"/>
    </source>
</evidence>
<keyword evidence="2" id="KW-1185">Reference proteome</keyword>